<organism evidence="13 14">
    <name type="scientific">Rhodotorula taiwanensis</name>
    <dbReference type="NCBI Taxonomy" id="741276"/>
    <lineage>
        <taxon>Eukaryota</taxon>
        <taxon>Fungi</taxon>
        <taxon>Dikarya</taxon>
        <taxon>Basidiomycota</taxon>
        <taxon>Pucciniomycotina</taxon>
        <taxon>Microbotryomycetes</taxon>
        <taxon>Sporidiobolales</taxon>
        <taxon>Sporidiobolaceae</taxon>
        <taxon>Rhodotorula</taxon>
    </lineage>
</organism>
<keyword evidence="5 10" id="KW-0812">Transmembrane</keyword>
<dbReference type="GO" id="GO:0030833">
    <property type="term" value="P:regulation of actin filament polymerization"/>
    <property type="evidence" value="ECO:0007669"/>
    <property type="project" value="TreeGrafter"/>
</dbReference>
<evidence type="ECO:0000313" key="14">
    <source>
        <dbReference type="Proteomes" id="UP000237144"/>
    </source>
</evidence>
<evidence type="ECO:0000313" key="13">
    <source>
        <dbReference type="EMBL" id="POY76770.1"/>
    </source>
</evidence>
<keyword evidence="4" id="KW-1003">Cell membrane</keyword>
<dbReference type="STRING" id="741276.A0A2S5BJ35"/>
<feature type="transmembrane region" description="Helical" evidence="10">
    <location>
        <begin position="134"/>
        <end position="152"/>
    </location>
</feature>
<dbReference type="SMART" id="SM00326">
    <property type="entry name" value="SH3"/>
    <property type="match status" value="1"/>
</dbReference>
<dbReference type="Pfam" id="PF00018">
    <property type="entry name" value="SH3_1"/>
    <property type="match status" value="1"/>
</dbReference>
<proteinExistence type="inferred from homology"/>
<dbReference type="GO" id="GO:0005886">
    <property type="term" value="C:plasma membrane"/>
    <property type="evidence" value="ECO:0007669"/>
    <property type="project" value="UniProtKB-SubCell"/>
</dbReference>
<comment type="caution">
    <text evidence="13">The sequence shown here is derived from an EMBL/GenBank/DDBJ whole genome shotgun (WGS) entry which is preliminary data.</text>
</comment>
<keyword evidence="6 10" id="KW-1133">Transmembrane helix</keyword>
<evidence type="ECO:0000256" key="10">
    <source>
        <dbReference type="SAM" id="Phobius"/>
    </source>
</evidence>
<evidence type="ECO:0000256" key="9">
    <source>
        <dbReference type="PROSITE-ProRule" id="PRU00192"/>
    </source>
</evidence>
<gene>
    <name evidence="13" type="ORF">BMF94_0019</name>
</gene>
<evidence type="ECO:0000256" key="5">
    <source>
        <dbReference type="ARBA" id="ARBA00022692"/>
    </source>
</evidence>
<accession>A0A2S5BJ35</accession>
<evidence type="ECO:0000256" key="4">
    <source>
        <dbReference type="ARBA" id="ARBA00022475"/>
    </source>
</evidence>
<evidence type="ECO:0000256" key="7">
    <source>
        <dbReference type="ARBA" id="ARBA00023016"/>
    </source>
</evidence>
<comment type="similarity">
    <text evidence="2">Belongs to the SHO1 family.</text>
</comment>
<feature type="transmembrane region" description="Helical" evidence="10">
    <location>
        <begin position="20"/>
        <end position="39"/>
    </location>
</feature>
<evidence type="ECO:0000259" key="11">
    <source>
        <dbReference type="PROSITE" id="PS50002"/>
    </source>
</evidence>
<feature type="domain" description="SH3" evidence="11">
    <location>
        <begin position="297"/>
        <end position="356"/>
    </location>
</feature>
<reference evidence="13 14" key="1">
    <citation type="journal article" date="2018" name="Front. Microbiol.">
        <title>Prospects for Fungal Bioremediation of Acidic Radioactive Waste Sites: Characterization and Genome Sequence of Rhodotorula taiwanensis MD1149.</title>
        <authorList>
            <person name="Tkavc R."/>
            <person name="Matrosova V.Y."/>
            <person name="Grichenko O.E."/>
            <person name="Gostincar C."/>
            <person name="Volpe R.P."/>
            <person name="Klimenkova P."/>
            <person name="Gaidamakova E.K."/>
            <person name="Zhou C.E."/>
            <person name="Stewart B.J."/>
            <person name="Lyman M.G."/>
            <person name="Malfatti S.A."/>
            <person name="Rubinfeld B."/>
            <person name="Courtot M."/>
            <person name="Singh J."/>
            <person name="Dalgard C.L."/>
            <person name="Hamilton T."/>
            <person name="Frey K.G."/>
            <person name="Gunde-Cimerman N."/>
            <person name="Dugan L."/>
            <person name="Daly M.J."/>
        </authorList>
    </citation>
    <scope>NUCLEOTIDE SEQUENCE [LARGE SCALE GENOMIC DNA]</scope>
    <source>
        <strain evidence="13 14">MD1149</strain>
    </source>
</reference>
<name>A0A2S5BJ35_9BASI</name>
<dbReference type="PANTHER" id="PTHR15735">
    <property type="entry name" value="FCH AND DOUBLE SH3 DOMAINS PROTEIN"/>
    <property type="match status" value="1"/>
</dbReference>
<dbReference type="SUPFAM" id="SSF50044">
    <property type="entry name" value="SH3-domain"/>
    <property type="match status" value="1"/>
</dbReference>
<dbReference type="Proteomes" id="UP000237144">
    <property type="component" value="Unassembled WGS sequence"/>
</dbReference>
<dbReference type="AlphaFoldDB" id="A0A2S5BJ35"/>
<keyword evidence="14" id="KW-1185">Reference proteome</keyword>
<comment type="subcellular location">
    <subcellularLocation>
        <location evidence="1">Cell membrane</location>
        <topology evidence="1">Multi-pass membrane protein</topology>
    </subcellularLocation>
</comment>
<feature type="transmembrane region" description="Helical" evidence="10">
    <location>
        <begin position="159"/>
        <end position="178"/>
    </location>
</feature>
<dbReference type="OrthoDB" id="5983572at2759"/>
<dbReference type="CDD" id="cd11855">
    <property type="entry name" value="SH3_Sho1p"/>
    <property type="match status" value="1"/>
</dbReference>
<dbReference type="PROSITE" id="PS51781">
    <property type="entry name" value="SH3B"/>
    <property type="match status" value="1"/>
</dbReference>
<evidence type="ECO:0000256" key="1">
    <source>
        <dbReference type="ARBA" id="ARBA00004651"/>
    </source>
</evidence>
<dbReference type="EMBL" id="PJQD01000001">
    <property type="protein sequence ID" value="POY76770.1"/>
    <property type="molecule type" value="Genomic_DNA"/>
</dbReference>
<dbReference type="PRINTS" id="PR00452">
    <property type="entry name" value="SH3DOMAIN"/>
</dbReference>
<keyword evidence="8 10" id="KW-0472">Membrane</keyword>
<evidence type="ECO:0000256" key="3">
    <source>
        <dbReference type="ARBA" id="ARBA00022443"/>
    </source>
</evidence>
<evidence type="ECO:0000256" key="6">
    <source>
        <dbReference type="ARBA" id="ARBA00022989"/>
    </source>
</evidence>
<dbReference type="InterPro" id="IPR035522">
    <property type="entry name" value="Sho1_SH3"/>
</dbReference>
<evidence type="ECO:0000259" key="12">
    <source>
        <dbReference type="PROSITE" id="PS51781"/>
    </source>
</evidence>
<feature type="domain" description="SH3b" evidence="12">
    <location>
        <begin position="287"/>
        <end position="356"/>
    </location>
</feature>
<evidence type="ECO:0000256" key="2">
    <source>
        <dbReference type="ARBA" id="ARBA00009739"/>
    </source>
</evidence>
<dbReference type="InterPro" id="IPR003646">
    <property type="entry name" value="SH3-like_bac-type"/>
</dbReference>
<keyword evidence="7" id="KW-0346">Stress response</keyword>
<dbReference type="PANTHER" id="PTHR15735:SF20">
    <property type="entry name" value="HIGH OSMOLARITY SIGNALING PROTEIN SHO1"/>
    <property type="match status" value="1"/>
</dbReference>
<evidence type="ECO:0000256" key="8">
    <source>
        <dbReference type="ARBA" id="ARBA00023136"/>
    </source>
</evidence>
<dbReference type="InterPro" id="IPR001452">
    <property type="entry name" value="SH3_domain"/>
</dbReference>
<protein>
    <submittedName>
        <fullName evidence="13">Uncharacterized protein</fullName>
    </submittedName>
</protein>
<dbReference type="PROSITE" id="PS50002">
    <property type="entry name" value="SH3"/>
    <property type="match status" value="1"/>
</dbReference>
<dbReference type="Gene3D" id="2.30.30.40">
    <property type="entry name" value="SH3 Domains"/>
    <property type="match status" value="1"/>
</dbReference>
<sequence>MPSRSAFDVRMPLAHPLFLITQLAATAGFWTAFIGQIILESKCAFKPGGREMDGEMHATGRTDTNHKMAEGQQSACLGSVSRCRRVQTTKNVADRGVYAPLERTGIFLQAFLNIGVFVTLATDNVGANRFQLSVFLAVALVMATIGVNLGIFQSASYSLAVGAGWIIIAVVDILWILYFTSTDDAWFVALFDIGSTVHFSSRTSAAGAGFAGSSSSIVRRTGSGAAASAMGMAGPSGTGVSYASYHGLGGPNAAKGPGSVAGMGSHLGPAQASVADLHEGASPNVQSDAASSIGTGAANLKARALYSYSASPDDPNEISFTKGEILDILDNSGKWWQARKADGSKGIVPSNYLSLF</sequence>
<keyword evidence="3 9" id="KW-0728">SH3 domain</keyword>
<dbReference type="InterPro" id="IPR036028">
    <property type="entry name" value="SH3-like_dom_sf"/>
</dbReference>